<reference evidence="2 3" key="1">
    <citation type="journal article" date="2015" name="BMC Genomics">
        <title>Gene expression during zombie ant biting behavior reflects the complexity underlying fungal parasitic behavioral manipulation.</title>
        <authorList>
            <person name="de Bekker C."/>
            <person name="Ohm R.A."/>
            <person name="Loreto R.G."/>
            <person name="Sebastian A."/>
            <person name="Albert I."/>
            <person name="Merrow M."/>
            <person name="Brachmann A."/>
            <person name="Hughes D.P."/>
        </authorList>
    </citation>
    <scope>NUCLEOTIDE SEQUENCE [LARGE SCALE GENOMIC DNA]</scope>
    <source>
        <strain evidence="2 3">SC16a</strain>
    </source>
</reference>
<sequence>MRLSLLTAISYGLVLVSFSGSVLSQGMCKCCPGDDCWPDREEWARLNQTDGGRLVATAPVGSPAGNFDVVVSVTVKAHSDARVAGANFQVINPSWRDRDDGNLARFDSLHTAFPALVNAGLTVVYYAHKTMFGGLTLTGYNMTLAKLRRTLAPLEAAVKSKGFI</sequence>
<organism evidence="2 3">
    <name type="scientific">Ophiocordyceps unilateralis</name>
    <name type="common">Zombie-ant fungus</name>
    <name type="synonym">Torrubia unilateralis</name>
    <dbReference type="NCBI Taxonomy" id="268505"/>
    <lineage>
        <taxon>Eukaryota</taxon>
        <taxon>Fungi</taxon>
        <taxon>Dikarya</taxon>
        <taxon>Ascomycota</taxon>
        <taxon>Pezizomycotina</taxon>
        <taxon>Sordariomycetes</taxon>
        <taxon>Hypocreomycetidae</taxon>
        <taxon>Hypocreales</taxon>
        <taxon>Ophiocordycipitaceae</taxon>
        <taxon>Ophiocordyceps</taxon>
    </lineage>
</organism>
<evidence type="ECO:0000313" key="3">
    <source>
        <dbReference type="Proteomes" id="UP000037136"/>
    </source>
</evidence>
<feature type="chain" id="PRO_5012066551" evidence="1">
    <location>
        <begin position="25"/>
        <end position="164"/>
    </location>
</feature>
<dbReference type="STRING" id="268505.A0A2A9PBL8"/>
<protein>
    <submittedName>
        <fullName evidence="2">Uncharacterized protein</fullName>
    </submittedName>
</protein>
<name>A0A2A9PBL8_OPHUN</name>
<evidence type="ECO:0000313" key="2">
    <source>
        <dbReference type="EMBL" id="PFH58688.1"/>
    </source>
</evidence>
<dbReference type="Proteomes" id="UP000037136">
    <property type="component" value="Unassembled WGS sequence"/>
</dbReference>
<feature type="signal peptide" evidence="1">
    <location>
        <begin position="1"/>
        <end position="24"/>
    </location>
</feature>
<reference evidence="2 3" key="2">
    <citation type="journal article" date="2017" name="Sci. Rep.">
        <title>Ant-infecting Ophiocordyceps genomes reveal a high diversity of potential behavioral manipulation genes and a possible major role for enterotoxins.</title>
        <authorList>
            <person name="de Bekker C."/>
            <person name="Ohm R.A."/>
            <person name="Evans H.C."/>
            <person name="Brachmann A."/>
            <person name="Hughes D.P."/>
        </authorList>
    </citation>
    <scope>NUCLEOTIDE SEQUENCE [LARGE SCALE GENOMIC DNA]</scope>
    <source>
        <strain evidence="2 3">SC16a</strain>
    </source>
</reference>
<accession>A0A2A9PBL8</accession>
<dbReference type="EMBL" id="LAZP02000267">
    <property type="protein sequence ID" value="PFH58688.1"/>
    <property type="molecule type" value="Genomic_DNA"/>
</dbReference>
<gene>
    <name evidence="2" type="ORF">XA68_13343</name>
</gene>
<dbReference type="AlphaFoldDB" id="A0A2A9PBL8"/>
<comment type="caution">
    <text evidence="2">The sequence shown here is derived from an EMBL/GenBank/DDBJ whole genome shotgun (WGS) entry which is preliminary data.</text>
</comment>
<dbReference type="OrthoDB" id="9983560at2759"/>
<keyword evidence="1" id="KW-0732">Signal</keyword>
<evidence type="ECO:0000256" key="1">
    <source>
        <dbReference type="SAM" id="SignalP"/>
    </source>
</evidence>
<keyword evidence="3" id="KW-1185">Reference proteome</keyword>
<proteinExistence type="predicted"/>